<dbReference type="EMBL" id="BDQC01000109">
    <property type="protein sequence ID" value="GBH22493.1"/>
    <property type="molecule type" value="Genomic_RNA"/>
</dbReference>
<comment type="caution">
    <text evidence="2">The sequence shown here is derived from an EMBL/GenBank/DDBJ whole genome shotgun (WGS) entry which is preliminary data.</text>
</comment>
<sequence length="293" mass="32609">MLTLHRQYVSMPRRSASVLPTGCLSIDESTKEIKALVLRFEKDGKVVSQLEMNVADGNCTKILLKSIDYKWDTPLEGVTTILSVVEVDDVTLEEDKPPPTDVDMTQHTLEKILDKCESVISEEVIGQSSDATKPDTFQAALNALPNISTPRPKDIDDVSVMSFDEGNSFARYLAKTSTAKRYELNLRKDGGMTADMSKSLTEPSEPQGKAHKRNVFVTKIKSDYGDAYILLLSKTRPKSSVDMLRLPSSVDMSIGRGRSPNVVVSTAKTFGYTDDEMNMLKQIREVIVHFYSM</sequence>
<proteinExistence type="predicted"/>
<evidence type="ECO:0000313" key="2">
    <source>
        <dbReference type="EMBL" id="GBH22317.1"/>
    </source>
</evidence>
<accession>A0A2V0RB30</accession>
<feature type="region of interest" description="Disordered" evidence="1">
    <location>
        <begin position="191"/>
        <end position="211"/>
    </location>
</feature>
<dbReference type="EMBL" id="BDQB01000205">
    <property type="protein sequence ID" value="GBH22317.1"/>
    <property type="molecule type" value="Genomic_RNA"/>
</dbReference>
<name>A0A2V0RB30_9ZZZZ</name>
<dbReference type="AlphaFoldDB" id="A0A2V0RB30"/>
<organism evidence="2">
    <name type="scientific">viral metagenome</name>
    <dbReference type="NCBI Taxonomy" id="1070528"/>
    <lineage>
        <taxon>unclassified sequences</taxon>
        <taxon>metagenomes</taxon>
        <taxon>organismal metagenomes</taxon>
    </lineage>
</organism>
<protein>
    <submittedName>
        <fullName evidence="2">Uncharacterized protein</fullName>
    </submittedName>
</protein>
<evidence type="ECO:0000256" key="1">
    <source>
        <dbReference type="SAM" id="MobiDB-lite"/>
    </source>
</evidence>
<reference evidence="2" key="1">
    <citation type="submission" date="2017-04" db="EMBL/GenBank/DDBJ databases">
        <title>Unveiling RNA virosphere associated with marine microorganisms.</title>
        <authorList>
            <person name="Urayama S."/>
            <person name="Takaki Y."/>
            <person name="Nishi S."/>
            <person name="Yoshida Y."/>
            <person name="Deguchi S."/>
            <person name="Takai K."/>
            <person name="Nunoura T."/>
        </authorList>
    </citation>
    <scope>NUCLEOTIDE SEQUENCE</scope>
</reference>